<dbReference type="Proteomes" id="UP001299546">
    <property type="component" value="Unassembled WGS sequence"/>
</dbReference>
<dbReference type="Gene3D" id="1.10.260.40">
    <property type="entry name" value="lambda repressor-like DNA-binding domains"/>
    <property type="match status" value="1"/>
</dbReference>
<accession>A0ABS8DEK4</accession>
<gene>
    <name evidence="2" type="ORF">LIZ65_06055</name>
</gene>
<keyword evidence="3" id="KW-1185">Reference proteome</keyword>
<dbReference type="Pfam" id="PF01381">
    <property type="entry name" value="HTH_3"/>
    <property type="match status" value="1"/>
</dbReference>
<dbReference type="RefSeq" id="WP_066736193.1">
    <property type="nucleotide sequence ID" value="NZ_JAJCIQ010000002.1"/>
</dbReference>
<evidence type="ECO:0000259" key="1">
    <source>
        <dbReference type="PROSITE" id="PS50943"/>
    </source>
</evidence>
<dbReference type="InterPro" id="IPR010982">
    <property type="entry name" value="Lambda_DNA-bd_dom_sf"/>
</dbReference>
<sequence>MYTDINVSEQIKKICKKRGITISGLERELGWSNGVIGRWAKVSPSIDKIFTVASQLEVSLDELLGTVRAAEDSNLEEKGIFEKIYDITENKQLIWKQIAPEEKIQFEKAAVSFRCGSGQICKAYKADWGSGTILLTVFYEEDGGNINNLEMHLYLLVEGGDAEEENGRQDFLCRTLKYVDAVLFKKWNSTRVKEFKRELLGL</sequence>
<dbReference type="PROSITE" id="PS50943">
    <property type="entry name" value="HTH_CROC1"/>
    <property type="match status" value="1"/>
</dbReference>
<protein>
    <submittedName>
        <fullName evidence="2">Helix-turn-helix domain-containing protein</fullName>
    </submittedName>
</protein>
<name>A0ABS8DEK4_9FIRM</name>
<organism evidence="2 3">
    <name type="scientific">Bariatricus massiliensis</name>
    <dbReference type="NCBI Taxonomy" id="1745713"/>
    <lineage>
        <taxon>Bacteria</taxon>
        <taxon>Bacillati</taxon>
        <taxon>Bacillota</taxon>
        <taxon>Clostridia</taxon>
        <taxon>Lachnospirales</taxon>
        <taxon>Lachnospiraceae</taxon>
        <taxon>Bariatricus</taxon>
    </lineage>
</organism>
<dbReference type="InterPro" id="IPR001387">
    <property type="entry name" value="Cro/C1-type_HTH"/>
</dbReference>
<comment type="caution">
    <text evidence="2">The sequence shown here is derived from an EMBL/GenBank/DDBJ whole genome shotgun (WGS) entry which is preliminary data.</text>
</comment>
<reference evidence="2 3" key="1">
    <citation type="submission" date="2021-10" db="EMBL/GenBank/DDBJ databases">
        <title>Collection of gut derived symbiotic bacterial strains cultured from healthy donors.</title>
        <authorList>
            <person name="Lin H."/>
            <person name="Littmann E."/>
            <person name="Kohout C."/>
            <person name="Pamer E.G."/>
        </authorList>
    </citation>
    <scope>NUCLEOTIDE SEQUENCE [LARGE SCALE GENOMIC DNA]</scope>
    <source>
        <strain evidence="2 3">DFI.1.165</strain>
    </source>
</reference>
<dbReference type="SMART" id="SM00530">
    <property type="entry name" value="HTH_XRE"/>
    <property type="match status" value="1"/>
</dbReference>
<dbReference type="SUPFAM" id="SSF47413">
    <property type="entry name" value="lambda repressor-like DNA-binding domains"/>
    <property type="match status" value="1"/>
</dbReference>
<evidence type="ECO:0000313" key="2">
    <source>
        <dbReference type="EMBL" id="MCB7386847.1"/>
    </source>
</evidence>
<evidence type="ECO:0000313" key="3">
    <source>
        <dbReference type="Proteomes" id="UP001299546"/>
    </source>
</evidence>
<dbReference type="EMBL" id="JAJCIS010000002">
    <property type="protein sequence ID" value="MCB7386847.1"/>
    <property type="molecule type" value="Genomic_DNA"/>
</dbReference>
<feature type="domain" description="HTH cro/C1-type" evidence="1">
    <location>
        <begin position="11"/>
        <end position="63"/>
    </location>
</feature>
<dbReference type="CDD" id="cd00093">
    <property type="entry name" value="HTH_XRE"/>
    <property type="match status" value="1"/>
</dbReference>
<proteinExistence type="predicted"/>